<organism evidence="1 2">
    <name type="scientific">Gimesia maris</name>
    <dbReference type="NCBI Taxonomy" id="122"/>
    <lineage>
        <taxon>Bacteria</taxon>
        <taxon>Pseudomonadati</taxon>
        <taxon>Planctomycetota</taxon>
        <taxon>Planctomycetia</taxon>
        <taxon>Planctomycetales</taxon>
        <taxon>Planctomycetaceae</taxon>
        <taxon>Gimesia</taxon>
    </lineage>
</organism>
<name>A0A3D3R490_9PLAN</name>
<sequence length="217" mass="24421">MIMEIEFNSDSSGTQWLSGLVFDNSQFAHLEILPPAGRIVRIEDCQFLSCSTSLGTCVIGRGVILNNVVFSDLNCGDAIRLSSEATLKRVVVKGSRPKALIVQPEFEDHFKMTESTDTEYQLDITEFIGVVTIIGIRGKMVRKDSARHVTVHANWKDEVDWKGLGIGPFSYWKIFIKKLAVFNAEEGVFSLPDSSDKHYSETMRERELIEKSGLHFD</sequence>
<evidence type="ECO:0000313" key="2">
    <source>
        <dbReference type="Proteomes" id="UP000263642"/>
    </source>
</evidence>
<dbReference type="EMBL" id="DQAY01000064">
    <property type="protein sequence ID" value="HCO23635.1"/>
    <property type="molecule type" value="Genomic_DNA"/>
</dbReference>
<protein>
    <submittedName>
        <fullName evidence="1">Uncharacterized protein</fullName>
    </submittedName>
</protein>
<reference evidence="1 2" key="1">
    <citation type="journal article" date="2018" name="Nat. Biotechnol.">
        <title>A standardized bacterial taxonomy based on genome phylogeny substantially revises the tree of life.</title>
        <authorList>
            <person name="Parks D.H."/>
            <person name="Chuvochina M."/>
            <person name="Waite D.W."/>
            <person name="Rinke C."/>
            <person name="Skarshewski A."/>
            <person name="Chaumeil P.A."/>
            <person name="Hugenholtz P."/>
        </authorList>
    </citation>
    <scope>NUCLEOTIDE SEQUENCE [LARGE SCALE GENOMIC DNA]</scope>
    <source>
        <strain evidence="1">UBA9375</strain>
    </source>
</reference>
<dbReference type="Proteomes" id="UP000263642">
    <property type="component" value="Unassembled WGS sequence"/>
</dbReference>
<evidence type="ECO:0000313" key="1">
    <source>
        <dbReference type="EMBL" id="HCO23635.1"/>
    </source>
</evidence>
<accession>A0A3D3R490</accession>
<comment type="caution">
    <text evidence="1">The sequence shown here is derived from an EMBL/GenBank/DDBJ whole genome shotgun (WGS) entry which is preliminary data.</text>
</comment>
<proteinExistence type="predicted"/>
<gene>
    <name evidence="1" type="ORF">DIT97_11470</name>
</gene>
<dbReference type="AlphaFoldDB" id="A0A3D3R490"/>